<evidence type="ECO:0000256" key="5">
    <source>
        <dbReference type="ARBA" id="ARBA00023004"/>
    </source>
</evidence>
<dbReference type="GO" id="GO:0006707">
    <property type="term" value="P:cholesterol catabolic process"/>
    <property type="evidence" value="ECO:0007669"/>
    <property type="project" value="TreeGrafter"/>
</dbReference>
<evidence type="ECO:0000256" key="7">
    <source>
        <dbReference type="RuleBase" id="RU000461"/>
    </source>
</evidence>
<evidence type="ECO:0000256" key="4">
    <source>
        <dbReference type="ARBA" id="ARBA00023002"/>
    </source>
</evidence>
<accession>A0A9W4H216</accession>
<dbReference type="InterPro" id="IPR036396">
    <property type="entry name" value="Cyt_P450_sf"/>
</dbReference>
<name>A0A9W4H216_9ACTN</name>
<keyword evidence="6 7" id="KW-0503">Monooxygenase</keyword>
<dbReference type="RefSeq" id="WP_205048557.1">
    <property type="nucleotide sequence ID" value="NZ_CAJVAX010000017.1"/>
</dbReference>
<keyword evidence="9" id="KW-1185">Reference proteome</keyword>
<evidence type="ECO:0000256" key="3">
    <source>
        <dbReference type="ARBA" id="ARBA00022723"/>
    </source>
</evidence>
<organism evidence="8 9">
    <name type="scientific">Actinacidiphila bryophytorum</name>
    <dbReference type="NCBI Taxonomy" id="1436133"/>
    <lineage>
        <taxon>Bacteria</taxon>
        <taxon>Bacillati</taxon>
        <taxon>Actinomycetota</taxon>
        <taxon>Actinomycetes</taxon>
        <taxon>Kitasatosporales</taxon>
        <taxon>Streptomycetaceae</taxon>
        <taxon>Actinacidiphila</taxon>
    </lineage>
</organism>
<evidence type="ECO:0000256" key="6">
    <source>
        <dbReference type="ARBA" id="ARBA00023033"/>
    </source>
</evidence>
<comment type="caution">
    <text evidence="8">The sequence shown here is derived from an EMBL/GenBank/DDBJ whole genome shotgun (WGS) entry which is preliminary data.</text>
</comment>
<keyword evidence="4 7" id="KW-0560">Oxidoreductase</keyword>
<dbReference type="PANTHER" id="PTHR46696">
    <property type="entry name" value="P450, PUTATIVE (EUROFUNG)-RELATED"/>
    <property type="match status" value="1"/>
</dbReference>
<dbReference type="InterPro" id="IPR017972">
    <property type="entry name" value="Cyt_P450_CS"/>
</dbReference>
<dbReference type="AlphaFoldDB" id="A0A9W4H216"/>
<dbReference type="PANTHER" id="PTHR46696:SF4">
    <property type="entry name" value="BIOTIN BIOSYNTHESIS CYTOCHROME P450"/>
    <property type="match status" value="1"/>
</dbReference>
<dbReference type="SUPFAM" id="SSF48264">
    <property type="entry name" value="Cytochrome P450"/>
    <property type="match status" value="1"/>
</dbReference>
<evidence type="ECO:0000256" key="1">
    <source>
        <dbReference type="ARBA" id="ARBA00010617"/>
    </source>
</evidence>
<dbReference type="InterPro" id="IPR002397">
    <property type="entry name" value="Cyt_P450_B"/>
</dbReference>
<keyword evidence="2 7" id="KW-0349">Heme</keyword>
<dbReference type="Proteomes" id="UP001153328">
    <property type="component" value="Unassembled WGS sequence"/>
</dbReference>
<dbReference type="GO" id="GO:0008395">
    <property type="term" value="F:steroid hydroxylase activity"/>
    <property type="evidence" value="ECO:0007669"/>
    <property type="project" value="TreeGrafter"/>
</dbReference>
<dbReference type="GO" id="GO:0005506">
    <property type="term" value="F:iron ion binding"/>
    <property type="evidence" value="ECO:0007669"/>
    <property type="project" value="InterPro"/>
</dbReference>
<comment type="similarity">
    <text evidence="1 7">Belongs to the cytochrome P450 family.</text>
</comment>
<dbReference type="GO" id="GO:0036199">
    <property type="term" value="F:cholest-4-en-3-one 26-monooxygenase activity"/>
    <property type="evidence" value="ECO:0007669"/>
    <property type="project" value="TreeGrafter"/>
</dbReference>
<reference evidence="8" key="1">
    <citation type="submission" date="2021-06" db="EMBL/GenBank/DDBJ databases">
        <authorList>
            <person name="Arsene-Ploetze F."/>
        </authorList>
    </citation>
    <scope>NUCLEOTIDE SEQUENCE</scope>
    <source>
        <strain evidence="8">SBRY1</strain>
    </source>
</reference>
<dbReference type="Pfam" id="PF00067">
    <property type="entry name" value="p450"/>
    <property type="match status" value="1"/>
</dbReference>
<dbReference type="EC" id="1.14.-.-" evidence="8"/>
<evidence type="ECO:0000313" key="8">
    <source>
        <dbReference type="EMBL" id="CAG7644113.1"/>
    </source>
</evidence>
<keyword evidence="3 7" id="KW-0479">Metal-binding</keyword>
<protein>
    <submittedName>
        <fullName evidence="8">Cytochrome P450 123</fullName>
        <ecNumber evidence="8">1.14.-.-</ecNumber>
    </submittedName>
</protein>
<dbReference type="FunFam" id="1.10.630.10:FF:000018">
    <property type="entry name" value="Cytochrome P450 monooxygenase"/>
    <property type="match status" value="1"/>
</dbReference>
<dbReference type="Gene3D" id="1.10.630.10">
    <property type="entry name" value="Cytochrome P450"/>
    <property type="match status" value="1"/>
</dbReference>
<dbReference type="EMBL" id="CAJVAX010000017">
    <property type="protein sequence ID" value="CAG7644113.1"/>
    <property type="molecule type" value="Genomic_DNA"/>
</dbReference>
<gene>
    <name evidence="8" type="primary">cyp</name>
    <name evidence="8" type="ORF">SBRY_30977</name>
</gene>
<evidence type="ECO:0000256" key="2">
    <source>
        <dbReference type="ARBA" id="ARBA00022617"/>
    </source>
</evidence>
<sequence>MVAVEYTPYDEQLNIDPYPLYAQLREQAPVFRNEDLDIWVLSRHADVDAALRDPAGYSSANGPVLDPAIWGPDAHKMMSFSAMDAPDHTLTRALVSPVFNPRRVAAMEPRLREIVRGHLDPALRRERFDFIADVAATVPMDVISELLGVPEDDRADARRLINLGFYRPPGARDMTPENAQAMGALAGYFVRWVEERRRKPAGDLLTTLAQATVDDVPLTDPQIIALLGLLVTAGYETSLRLLGNAWYWAWRNPEQRAHAFDGGITDWVEETLRYDNPVQYVLRTLTEERTLHGVTLPAGARVLLLIASANRDGDVFPDAETYDLSRGETHRAISFGGGPHFCIGAPLARLESRIILEELASRVEEYEIDQDETVRVYTTNIRGFSSLPTTIKLR</sequence>
<dbReference type="PRINTS" id="PR00359">
    <property type="entry name" value="BP450"/>
</dbReference>
<dbReference type="InterPro" id="IPR001128">
    <property type="entry name" value="Cyt_P450"/>
</dbReference>
<dbReference type="PROSITE" id="PS00086">
    <property type="entry name" value="CYTOCHROME_P450"/>
    <property type="match status" value="1"/>
</dbReference>
<evidence type="ECO:0000313" key="9">
    <source>
        <dbReference type="Proteomes" id="UP001153328"/>
    </source>
</evidence>
<proteinExistence type="inferred from homology"/>
<keyword evidence="5 7" id="KW-0408">Iron</keyword>
<dbReference type="GO" id="GO:0020037">
    <property type="term" value="F:heme binding"/>
    <property type="evidence" value="ECO:0007669"/>
    <property type="project" value="InterPro"/>
</dbReference>